<evidence type="ECO:0000313" key="3">
    <source>
        <dbReference type="Proteomes" id="UP000735302"/>
    </source>
</evidence>
<proteinExistence type="predicted"/>
<keyword evidence="3" id="KW-1185">Reference proteome</keyword>
<reference evidence="2 3" key="1">
    <citation type="journal article" date="2021" name="Elife">
        <title>Chloroplast acquisition without the gene transfer in kleptoplastic sea slugs, Plakobranchus ocellatus.</title>
        <authorList>
            <person name="Maeda T."/>
            <person name="Takahashi S."/>
            <person name="Yoshida T."/>
            <person name="Shimamura S."/>
            <person name="Takaki Y."/>
            <person name="Nagai Y."/>
            <person name="Toyoda A."/>
            <person name="Suzuki Y."/>
            <person name="Arimoto A."/>
            <person name="Ishii H."/>
            <person name="Satoh N."/>
            <person name="Nishiyama T."/>
            <person name="Hasebe M."/>
            <person name="Maruyama T."/>
            <person name="Minagawa J."/>
            <person name="Obokata J."/>
            <person name="Shigenobu S."/>
        </authorList>
    </citation>
    <scope>NUCLEOTIDE SEQUENCE [LARGE SCALE GENOMIC DNA]</scope>
</reference>
<sequence>MTVLTVKDSDEDDKNLYGDSQEKKSPKHSVVLDLSYVAIAKGHKAEAGMSSRQRQEEGICQALSHCSRPHRRMVTP</sequence>
<evidence type="ECO:0000313" key="2">
    <source>
        <dbReference type="EMBL" id="GFN76301.1"/>
    </source>
</evidence>
<name>A0AAV3Y1H3_9GAST</name>
<organism evidence="2 3">
    <name type="scientific">Plakobranchus ocellatus</name>
    <dbReference type="NCBI Taxonomy" id="259542"/>
    <lineage>
        <taxon>Eukaryota</taxon>
        <taxon>Metazoa</taxon>
        <taxon>Spiralia</taxon>
        <taxon>Lophotrochozoa</taxon>
        <taxon>Mollusca</taxon>
        <taxon>Gastropoda</taxon>
        <taxon>Heterobranchia</taxon>
        <taxon>Euthyneura</taxon>
        <taxon>Panpulmonata</taxon>
        <taxon>Sacoglossa</taxon>
        <taxon>Placobranchoidea</taxon>
        <taxon>Plakobranchidae</taxon>
        <taxon>Plakobranchus</taxon>
    </lineage>
</organism>
<feature type="compositionally biased region" description="Basic and acidic residues" evidence="1">
    <location>
        <begin position="14"/>
        <end position="24"/>
    </location>
</feature>
<gene>
    <name evidence="2" type="ORF">PoB_000280700</name>
</gene>
<feature type="region of interest" description="Disordered" evidence="1">
    <location>
        <begin position="1"/>
        <end position="26"/>
    </location>
</feature>
<dbReference type="EMBL" id="BLXT01000370">
    <property type="protein sequence ID" value="GFN76301.1"/>
    <property type="molecule type" value="Genomic_DNA"/>
</dbReference>
<dbReference type="AlphaFoldDB" id="A0AAV3Y1H3"/>
<dbReference type="Proteomes" id="UP000735302">
    <property type="component" value="Unassembled WGS sequence"/>
</dbReference>
<evidence type="ECO:0000256" key="1">
    <source>
        <dbReference type="SAM" id="MobiDB-lite"/>
    </source>
</evidence>
<protein>
    <submittedName>
        <fullName evidence="2">Uncharacterized protein</fullName>
    </submittedName>
</protein>
<comment type="caution">
    <text evidence="2">The sequence shown here is derived from an EMBL/GenBank/DDBJ whole genome shotgun (WGS) entry which is preliminary data.</text>
</comment>
<accession>A0AAV3Y1H3</accession>